<name>A0A7K1GAJ8_9FLAO</name>
<dbReference type="AlphaFoldDB" id="A0A7K1GAJ8"/>
<accession>A0A7K1GAJ8</accession>
<reference evidence="1 2" key="1">
    <citation type="submission" date="2019-11" db="EMBL/GenBank/DDBJ databases">
        <title>Winogradskyella ouciana sp. nov., isolated from the hadal seawater of the Mariana Trench.</title>
        <authorList>
            <person name="Liu R."/>
        </authorList>
    </citation>
    <scope>NUCLEOTIDE SEQUENCE [LARGE SCALE GENOMIC DNA]</scope>
    <source>
        <strain evidence="1 2">ZXX205</strain>
    </source>
</reference>
<comment type="caution">
    <text evidence="1">The sequence shown here is derived from an EMBL/GenBank/DDBJ whole genome shotgun (WGS) entry which is preliminary data.</text>
</comment>
<organism evidence="1 2">
    <name type="scientific">Winogradskyella ouciana</name>
    <dbReference type="NCBI Taxonomy" id="2608631"/>
    <lineage>
        <taxon>Bacteria</taxon>
        <taxon>Pseudomonadati</taxon>
        <taxon>Bacteroidota</taxon>
        <taxon>Flavobacteriia</taxon>
        <taxon>Flavobacteriales</taxon>
        <taxon>Flavobacteriaceae</taxon>
        <taxon>Winogradskyella</taxon>
    </lineage>
</organism>
<dbReference type="Proteomes" id="UP000447545">
    <property type="component" value="Unassembled WGS sequence"/>
</dbReference>
<keyword evidence="2" id="KW-1185">Reference proteome</keyword>
<evidence type="ECO:0000313" key="2">
    <source>
        <dbReference type="Proteomes" id="UP000447545"/>
    </source>
</evidence>
<proteinExistence type="predicted"/>
<dbReference type="RefSeq" id="WP_155087267.1">
    <property type="nucleotide sequence ID" value="NZ_WJYA01000001.1"/>
</dbReference>
<dbReference type="EMBL" id="WJYA01000001">
    <property type="protein sequence ID" value="MTE25424.1"/>
    <property type="molecule type" value="Genomic_DNA"/>
</dbReference>
<gene>
    <name evidence="1" type="ORF">F1003_00645</name>
</gene>
<protein>
    <submittedName>
        <fullName evidence="1">Uncharacterized protein</fullName>
    </submittedName>
</protein>
<sequence>MNYADYPVVLLENVQKTFQKLRNKVKENDDILRIVKDENLELKIEYTRKGYDFKFSVANPNYSNNHVSFKVLHLPSSNREKGLFNMPIISSSKEEILNRFNHWLNILKKYENISIHPKDKVLRDYENRFFQVFSFLDDKSDDKALSFKNRTLLNIFIDKTIGFLVADDSIEDSEEKNEIIEELKELNKYLPQLTQGQIKKRIAVLYSRIYFQGVDIINWIVKEGKSVGFGQILIEGFKGLMGG</sequence>
<evidence type="ECO:0000313" key="1">
    <source>
        <dbReference type="EMBL" id="MTE25424.1"/>
    </source>
</evidence>